<feature type="transmembrane region" description="Helical" evidence="12">
    <location>
        <begin position="52"/>
        <end position="74"/>
    </location>
</feature>
<evidence type="ECO:0000256" key="11">
    <source>
        <dbReference type="SAM" id="MobiDB-lite"/>
    </source>
</evidence>
<keyword evidence="7 12" id="KW-1133">Transmembrane helix</keyword>
<feature type="domain" description="Cation efflux protein transmembrane" evidence="13">
    <location>
        <begin position="58"/>
        <end position="243"/>
    </location>
</feature>
<feature type="region of interest" description="Disordered" evidence="11">
    <location>
        <begin position="1"/>
        <end position="20"/>
    </location>
</feature>
<evidence type="ECO:0000256" key="5">
    <source>
        <dbReference type="ARBA" id="ARBA00022753"/>
    </source>
</evidence>
<keyword evidence="5" id="KW-0967">Endosome</keyword>
<evidence type="ECO:0000256" key="9">
    <source>
        <dbReference type="ARBA" id="ARBA00023136"/>
    </source>
</evidence>
<gene>
    <name evidence="14" type="primary">tmem163</name>
    <name evidence="14" type="ORF">AWC38_SpisGene5466</name>
</gene>
<dbReference type="InterPro" id="IPR058533">
    <property type="entry name" value="Cation_efflux_TM"/>
</dbReference>
<proteinExistence type="inferred from homology"/>
<keyword evidence="8" id="KW-0770">Synapse</keyword>
<dbReference type="GO" id="GO:0031901">
    <property type="term" value="C:early endosome membrane"/>
    <property type="evidence" value="ECO:0007669"/>
    <property type="project" value="UniProtKB-SubCell"/>
</dbReference>
<sequence length="295" mass="32233">MDKSTPSIKEELGNSHDAKTDYEQQSLLHTDEASDHKNGRIPYEKLEKWRKMTIVICLLSIVFTTLLGLGAFVVSEISDSSSAFAVAFDAILAITSSVSVVWRFYYGINGEGKTQREWKACNIIAVCFIVSGALVAGRAIVCIVLDEEPRKPSALIIMSVVSCVGYFLLFCVKLCLARKLDSSALVADSIDALSGAGMSVGVILSALVLELSSSAWLIDPATAIFIAVLTIIYGFEILIKVAREKKQVNKLKEAGQELHEGDDVIKGREPCPLSPKLEKVHESLNIILDRKRKSL</sequence>
<dbReference type="EMBL" id="LSMT01000061">
    <property type="protein sequence ID" value="PFX29765.1"/>
    <property type="molecule type" value="Genomic_DNA"/>
</dbReference>
<name>A0A2B4SMX6_STYPI</name>
<evidence type="ECO:0000256" key="7">
    <source>
        <dbReference type="ARBA" id="ARBA00022989"/>
    </source>
</evidence>
<dbReference type="OrthoDB" id="5980560at2759"/>
<feature type="transmembrane region" description="Helical" evidence="12">
    <location>
        <begin position="221"/>
        <end position="242"/>
    </location>
</feature>
<evidence type="ECO:0000256" key="4">
    <source>
        <dbReference type="ARBA" id="ARBA00022692"/>
    </source>
</evidence>
<keyword evidence="4 12" id="KW-0812">Transmembrane</keyword>
<dbReference type="InterPro" id="IPR027469">
    <property type="entry name" value="Cation_efflux_TMD_sf"/>
</dbReference>
<feature type="transmembrane region" description="Helical" evidence="12">
    <location>
        <begin position="184"/>
        <end position="209"/>
    </location>
</feature>
<feature type="transmembrane region" description="Helical" evidence="12">
    <location>
        <begin position="120"/>
        <end position="141"/>
    </location>
</feature>
<evidence type="ECO:0000256" key="2">
    <source>
        <dbReference type="ARBA" id="ARBA00004644"/>
    </source>
</evidence>
<keyword evidence="15" id="KW-1185">Reference proteome</keyword>
<feature type="transmembrane region" description="Helical" evidence="12">
    <location>
        <begin position="153"/>
        <end position="172"/>
    </location>
</feature>
<evidence type="ECO:0000256" key="3">
    <source>
        <dbReference type="ARBA" id="ARBA00008731"/>
    </source>
</evidence>
<evidence type="ECO:0000313" key="15">
    <source>
        <dbReference type="Proteomes" id="UP000225706"/>
    </source>
</evidence>
<evidence type="ECO:0000256" key="12">
    <source>
        <dbReference type="SAM" id="Phobius"/>
    </source>
</evidence>
<evidence type="ECO:0000256" key="10">
    <source>
        <dbReference type="ARBA" id="ARBA00023329"/>
    </source>
</evidence>
<accession>A0A2B4SMX6</accession>
<dbReference type="Proteomes" id="UP000225706">
    <property type="component" value="Unassembled WGS sequence"/>
</dbReference>
<dbReference type="Gene3D" id="1.20.1510.10">
    <property type="entry name" value="Cation efflux protein transmembrane domain"/>
    <property type="match status" value="1"/>
</dbReference>
<dbReference type="InterPro" id="IPR026765">
    <property type="entry name" value="Tmem163"/>
</dbReference>
<comment type="subcellular location">
    <subcellularLocation>
        <location evidence="2">Cytoplasmic vesicle</location>
        <location evidence="2">Secretory vesicle</location>
        <location evidence="2">Synaptic vesicle membrane</location>
        <topology evidence="2">Multi-pass membrane protein</topology>
    </subcellularLocation>
    <subcellularLocation>
        <location evidence="1">Early endosome membrane</location>
    </subcellularLocation>
</comment>
<feature type="transmembrane region" description="Helical" evidence="12">
    <location>
        <begin position="86"/>
        <end position="108"/>
    </location>
</feature>
<evidence type="ECO:0000259" key="13">
    <source>
        <dbReference type="Pfam" id="PF01545"/>
    </source>
</evidence>
<keyword evidence="9 12" id="KW-0472">Membrane</keyword>
<keyword evidence="10" id="KW-0968">Cytoplasmic vesicle</keyword>
<dbReference type="AlphaFoldDB" id="A0A2B4SMX6"/>
<evidence type="ECO:0000256" key="6">
    <source>
        <dbReference type="ARBA" id="ARBA00022833"/>
    </source>
</evidence>
<reference evidence="15" key="1">
    <citation type="journal article" date="2017" name="bioRxiv">
        <title>Comparative analysis of the genomes of Stylophora pistillata and Acropora digitifera provides evidence for extensive differences between species of corals.</title>
        <authorList>
            <person name="Voolstra C.R."/>
            <person name="Li Y."/>
            <person name="Liew Y.J."/>
            <person name="Baumgarten S."/>
            <person name="Zoccola D."/>
            <person name="Flot J.-F."/>
            <person name="Tambutte S."/>
            <person name="Allemand D."/>
            <person name="Aranda M."/>
        </authorList>
    </citation>
    <scope>NUCLEOTIDE SEQUENCE [LARGE SCALE GENOMIC DNA]</scope>
</reference>
<evidence type="ECO:0000256" key="1">
    <source>
        <dbReference type="ARBA" id="ARBA00004146"/>
    </source>
</evidence>
<dbReference type="GO" id="GO:0030672">
    <property type="term" value="C:synaptic vesicle membrane"/>
    <property type="evidence" value="ECO:0007669"/>
    <property type="project" value="UniProtKB-SubCell"/>
</dbReference>
<evidence type="ECO:0000256" key="8">
    <source>
        <dbReference type="ARBA" id="ARBA00023018"/>
    </source>
</evidence>
<keyword evidence="6" id="KW-0862">Zinc</keyword>
<evidence type="ECO:0000313" key="14">
    <source>
        <dbReference type="EMBL" id="PFX29765.1"/>
    </source>
</evidence>
<protein>
    <submittedName>
        <fullName evidence="14">Transmembrane protein 163</fullName>
    </submittedName>
</protein>
<dbReference type="PANTHER" id="PTHR31937:SF2">
    <property type="entry name" value="TRANSMEMBRANE PROTEIN 163"/>
    <property type="match status" value="1"/>
</dbReference>
<dbReference type="SUPFAM" id="SSF161111">
    <property type="entry name" value="Cation efflux protein transmembrane domain-like"/>
    <property type="match status" value="1"/>
</dbReference>
<dbReference type="PANTHER" id="PTHR31937">
    <property type="entry name" value="TRANSMEMBRANE PROTEIN 163"/>
    <property type="match status" value="1"/>
</dbReference>
<dbReference type="GO" id="GO:0008324">
    <property type="term" value="F:monoatomic cation transmembrane transporter activity"/>
    <property type="evidence" value="ECO:0007669"/>
    <property type="project" value="InterPro"/>
</dbReference>
<dbReference type="Pfam" id="PF01545">
    <property type="entry name" value="Cation_efflux"/>
    <property type="match status" value="1"/>
</dbReference>
<comment type="caution">
    <text evidence="14">The sequence shown here is derived from an EMBL/GenBank/DDBJ whole genome shotgun (WGS) entry which is preliminary data.</text>
</comment>
<comment type="similarity">
    <text evidence="3">Belongs to the TMEM163 family.</text>
</comment>
<organism evidence="14 15">
    <name type="scientific">Stylophora pistillata</name>
    <name type="common">Smooth cauliflower coral</name>
    <dbReference type="NCBI Taxonomy" id="50429"/>
    <lineage>
        <taxon>Eukaryota</taxon>
        <taxon>Metazoa</taxon>
        <taxon>Cnidaria</taxon>
        <taxon>Anthozoa</taxon>
        <taxon>Hexacorallia</taxon>
        <taxon>Scleractinia</taxon>
        <taxon>Astrocoeniina</taxon>
        <taxon>Pocilloporidae</taxon>
        <taxon>Stylophora</taxon>
    </lineage>
</organism>